<evidence type="ECO:0000256" key="3">
    <source>
        <dbReference type="ARBA" id="ARBA00022989"/>
    </source>
</evidence>
<evidence type="ECO:0000259" key="6">
    <source>
        <dbReference type="PROSITE" id="PS51012"/>
    </source>
</evidence>
<dbReference type="InterPro" id="IPR013525">
    <property type="entry name" value="ABC2_TM"/>
</dbReference>
<keyword evidence="4 5" id="KW-0472">Membrane</keyword>
<feature type="transmembrane region" description="Helical" evidence="5">
    <location>
        <begin position="96"/>
        <end position="122"/>
    </location>
</feature>
<evidence type="ECO:0000256" key="4">
    <source>
        <dbReference type="ARBA" id="ARBA00023136"/>
    </source>
</evidence>
<dbReference type="EMBL" id="JAESWA010000025">
    <property type="protein sequence ID" value="MBL4933555.1"/>
    <property type="molecule type" value="Genomic_DNA"/>
</dbReference>
<dbReference type="PANTHER" id="PTHR43229:SF2">
    <property type="entry name" value="NODULATION PROTEIN J"/>
    <property type="match status" value="1"/>
</dbReference>
<dbReference type="PROSITE" id="PS51012">
    <property type="entry name" value="ABC_TM2"/>
    <property type="match status" value="1"/>
</dbReference>
<feature type="domain" description="ABC transmembrane type-2" evidence="6">
    <location>
        <begin position="20"/>
        <end position="262"/>
    </location>
</feature>
<evidence type="ECO:0000313" key="7">
    <source>
        <dbReference type="EMBL" id="MBL4933555.1"/>
    </source>
</evidence>
<evidence type="ECO:0000256" key="5">
    <source>
        <dbReference type="RuleBase" id="RU361157"/>
    </source>
</evidence>
<dbReference type="RefSeq" id="WP_202768995.1">
    <property type="nucleotide sequence ID" value="NZ_JAESWA010000025.1"/>
</dbReference>
<comment type="subcellular location">
    <subcellularLocation>
        <location evidence="5">Cell membrane</location>
        <topology evidence="5">Multi-pass membrane protein</topology>
    </subcellularLocation>
    <subcellularLocation>
        <location evidence="1">Membrane</location>
        <topology evidence="1">Multi-pass membrane protein</topology>
    </subcellularLocation>
</comment>
<dbReference type="Proteomes" id="UP000623681">
    <property type="component" value="Unassembled WGS sequence"/>
</dbReference>
<evidence type="ECO:0000256" key="1">
    <source>
        <dbReference type="ARBA" id="ARBA00004141"/>
    </source>
</evidence>
<keyword evidence="5" id="KW-0813">Transport</keyword>
<keyword evidence="8" id="KW-1185">Reference proteome</keyword>
<gene>
    <name evidence="7" type="ORF">JK634_17315</name>
</gene>
<dbReference type="PRINTS" id="PR00164">
    <property type="entry name" value="ABC2TRNSPORT"/>
</dbReference>
<feature type="transmembrane region" description="Helical" evidence="5">
    <location>
        <begin position="162"/>
        <end position="181"/>
    </location>
</feature>
<dbReference type="InterPro" id="IPR047817">
    <property type="entry name" value="ABC2_TM_bact-type"/>
</dbReference>
<feature type="transmembrane region" description="Helical" evidence="5">
    <location>
        <begin position="51"/>
        <end position="75"/>
    </location>
</feature>
<proteinExistence type="inferred from homology"/>
<reference evidence="7" key="1">
    <citation type="submission" date="2021-01" db="EMBL/GenBank/DDBJ databases">
        <title>Genome public.</title>
        <authorList>
            <person name="Liu C."/>
            <person name="Sun Q."/>
        </authorList>
    </citation>
    <scope>NUCLEOTIDE SEQUENCE</scope>
    <source>
        <strain evidence="7">YIM B02565</strain>
    </source>
</reference>
<dbReference type="PIRSF" id="PIRSF006648">
    <property type="entry name" value="DrrB"/>
    <property type="match status" value="1"/>
</dbReference>
<dbReference type="InterPro" id="IPR051784">
    <property type="entry name" value="Nod_factor_ABC_transporter"/>
</dbReference>
<dbReference type="GO" id="GO:0043190">
    <property type="term" value="C:ATP-binding cassette (ABC) transporter complex"/>
    <property type="evidence" value="ECO:0007669"/>
    <property type="project" value="InterPro"/>
</dbReference>
<dbReference type="PANTHER" id="PTHR43229">
    <property type="entry name" value="NODULATION PROTEIN J"/>
    <property type="match status" value="1"/>
</dbReference>
<comment type="caution">
    <text evidence="7">The sequence shown here is derived from an EMBL/GenBank/DDBJ whole genome shotgun (WGS) entry which is preliminary data.</text>
</comment>
<sequence>MRGMIAILKRNLTNFIRDRLRLFFSIFMSLFFLFIFSFVMKSSTVGVEQPLNYLISGIIIMTVFQAALSNSTNIIEDISMGFMKEIIVSPIPRWQISIGQVLSSTTIAVIQGILVVVVALFMGLNIDFLQFAEMVGVMLLVGVTFSSIGVFLASVAKSSTTFQIMITAFTMPLTFLSGAYIPTTVMPKLLRPFVYINPLTYTTSIFRYITLKMQNLSSAELVKEGVSFNINGFIIEPYMGLFIILLMGLIFFVLCVLQFNKADFSKVKVFDPHKQ</sequence>
<keyword evidence="2 5" id="KW-0812">Transmembrane</keyword>
<dbReference type="Pfam" id="PF01061">
    <property type="entry name" value="ABC2_membrane"/>
    <property type="match status" value="1"/>
</dbReference>
<dbReference type="GO" id="GO:0140359">
    <property type="term" value="F:ABC-type transporter activity"/>
    <property type="evidence" value="ECO:0007669"/>
    <property type="project" value="InterPro"/>
</dbReference>
<dbReference type="AlphaFoldDB" id="A0A937K6D4"/>
<organism evidence="7 8">
    <name type="scientific">Clostridium paridis</name>
    <dbReference type="NCBI Taxonomy" id="2803863"/>
    <lineage>
        <taxon>Bacteria</taxon>
        <taxon>Bacillati</taxon>
        <taxon>Bacillota</taxon>
        <taxon>Clostridia</taxon>
        <taxon>Eubacteriales</taxon>
        <taxon>Clostridiaceae</taxon>
        <taxon>Clostridium</taxon>
    </lineage>
</organism>
<feature type="transmembrane region" description="Helical" evidence="5">
    <location>
        <begin position="238"/>
        <end position="259"/>
    </location>
</feature>
<feature type="transmembrane region" description="Helical" evidence="5">
    <location>
        <begin position="20"/>
        <end position="39"/>
    </location>
</feature>
<evidence type="ECO:0000256" key="2">
    <source>
        <dbReference type="ARBA" id="ARBA00022692"/>
    </source>
</evidence>
<evidence type="ECO:0000313" key="8">
    <source>
        <dbReference type="Proteomes" id="UP000623681"/>
    </source>
</evidence>
<name>A0A937K6D4_9CLOT</name>
<dbReference type="InterPro" id="IPR000412">
    <property type="entry name" value="ABC_2_transport"/>
</dbReference>
<comment type="similarity">
    <text evidence="5">Belongs to the ABC-2 integral membrane protein family.</text>
</comment>
<protein>
    <recommendedName>
        <fullName evidence="5">Transport permease protein</fullName>
    </recommendedName>
</protein>
<accession>A0A937K6D4</accession>
<keyword evidence="5" id="KW-1003">Cell membrane</keyword>
<feature type="transmembrane region" description="Helical" evidence="5">
    <location>
        <begin position="134"/>
        <end position="155"/>
    </location>
</feature>
<keyword evidence="3 5" id="KW-1133">Transmembrane helix</keyword>